<dbReference type="EMBL" id="JAAIKT010000061">
    <property type="protein sequence ID" value="NEW75545.1"/>
    <property type="molecule type" value="Genomic_DNA"/>
</dbReference>
<dbReference type="RefSeq" id="WP_164433984.1">
    <property type="nucleotide sequence ID" value="NZ_JAAIKT010000061.1"/>
</dbReference>
<dbReference type="Proteomes" id="UP000476310">
    <property type="component" value="Unassembled WGS sequence"/>
</dbReference>
<comment type="caution">
    <text evidence="1">The sequence shown here is derived from an EMBL/GenBank/DDBJ whole genome shotgun (WGS) entry which is preliminary data.</text>
</comment>
<gene>
    <name evidence="1" type="ORF">G4H13_35640</name>
</gene>
<sequence>MADPALDASRTQVARQVAHWAAAAERLRNLDEMASSQAWAGLESYLGISVRRHLTGVVDRLLGQAAVLRAELETAETGQALELVRRHVLAFTRRYLRAEITVDFYTDAIQTRTSPRIAGLLRACDTLAYRSLAQALDRLDRPTPIVLSYVDTGLGASILKAGLRLWDGASESPAAAIKIARHNLLRPTALIHEAGHQFAHACAWTEELATALRRDLPPGAAEPWAGWASEVAADAFAFVHTGYASVAALHDVVTGETVDVHRVIPGDPHPPAYLRVLLGVQMCRTCYGAGPWDDLAEAWIAAHPVRDTAPGTDAFLRDCLPVLAEVVRLSIDTPMKAFAGRSLSALVPPARAHPKALDDLERRLGPALYNSMHWIWTEALRLLALTGLRVATQPGRASETLRVQEEWMLRLGAAVPAA</sequence>
<proteinExistence type="predicted"/>
<organism evidence="1 2">
    <name type="scientific">Streptomyces rhizosphaericus</name>
    <dbReference type="NCBI Taxonomy" id="114699"/>
    <lineage>
        <taxon>Bacteria</taxon>
        <taxon>Bacillati</taxon>
        <taxon>Actinomycetota</taxon>
        <taxon>Actinomycetes</taxon>
        <taxon>Kitasatosporales</taxon>
        <taxon>Streptomycetaceae</taxon>
        <taxon>Streptomyces</taxon>
        <taxon>Streptomyces violaceusniger group</taxon>
    </lineage>
</organism>
<reference evidence="1" key="1">
    <citation type="submission" date="2020-02" db="EMBL/GenBank/DDBJ databases">
        <title>A new Streptomyces sp. for controlling soil-borne diseases.</title>
        <authorList>
            <person name="Li X."/>
            <person name="Tian Y."/>
            <person name="Gao K."/>
        </authorList>
    </citation>
    <scope>NUCLEOTIDE SEQUENCE [LARGE SCALE GENOMIC DNA]</scope>
    <source>
        <strain evidence="1">0250</strain>
    </source>
</reference>
<evidence type="ECO:0000313" key="2">
    <source>
        <dbReference type="Proteomes" id="UP000476310"/>
    </source>
</evidence>
<accession>A0A6G4AQC5</accession>
<protein>
    <submittedName>
        <fullName evidence="1">Uncharacterized protein</fullName>
    </submittedName>
</protein>
<name>A0A6G4AQC5_9ACTN</name>
<keyword evidence="2" id="KW-1185">Reference proteome</keyword>
<evidence type="ECO:0000313" key="1">
    <source>
        <dbReference type="EMBL" id="NEW75545.1"/>
    </source>
</evidence>
<dbReference type="AlphaFoldDB" id="A0A6G4AQC5"/>